<dbReference type="EMBL" id="NOJZ02000003">
    <property type="protein sequence ID" value="RDY24376.1"/>
    <property type="molecule type" value="Genomic_DNA"/>
</dbReference>
<dbReference type="InterPro" id="IPR035253">
    <property type="entry name" value="Lipoprotein_22_bac"/>
</dbReference>
<name>A0A371IV78_9FIRM</name>
<evidence type="ECO:0000313" key="1">
    <source>
        <dbReference type="EMBL" id="RDY24376.1"/>
    </source>
</evidence>
<organism evidence="1 2">
    <name type="scientific">Romboutsia maritimum</name>
    <dbReference type="NCBI Taxonomy" id="2020948"/>
    <lineage>
        <taxon>Bacteria</taxon>
        <taxon>Bacillati</taxon>
        <taxon>Bacillota</taxon>
        <taxon>Clostridia</taxon>
        <taxon>Peptostreptococcales</taxon>
        <taxon>Peptostreptococcaceae</taxon>
        <taxon>Romboutsia</taxon>
    </lineage>
</organism>
<reference evidence="1 2" key="1">
    <citation type="journal article" date="2017" name="Genome Announc.">
        <title>Draft Genome Sequence of Romboutsia maritimum sp. nov. Strain CCRI-22766(T), Isolated from Coastal Estuarine Mud.</title>
        <authorList>
            <person name="Maheux A.F."/>
            <person name="Boudreau D.K."/>
            <person name="Berube E."/>
            <person name="Boissinot M."/>
            <person name="Raymond F."/>
            <person name="Brodeur S."/>
            <person name="Corbeil J."/>
            <person name="Brightwell G."/>
            <person name="Broda D."/>
            <person name="Omar R.F."/>
            <person name="Bergeron M.G."/>
        </authorList>
    </citation>
    <scope>NUCLEOTIDE SEQUENCE [LARGE SCALE GENOMIC DNA]</scope>
    <source>
        <strain evidence="1 2">CCRI-22766</strain>
    </source>
</reference>
<dbReference type="AlphaFoldDB" id="A0A371IV78"/>
<comment type="caution">
    <text evidence="1">The sequence shown here is derived from an EMBL/GenBank/DDBJ whole genome shotgun (WGS) entry which is preliminary data.</text>
</comment>
<dbReference type="OrthoDB" id="2084453at2"/>
<evidence type="ECO:0000313" key="2">
    <source>
        <dbReference type="Proteomes" id="UP000243494"/>
    </source>
</evidence>
<dbReference type="RefSeq" id="WP_095405592.1">
    <property type="nucleotide sequence ID" value="NZ_NOJZ02000003.1"/>
</dbReference>
<protein>
    <submittedName>
        <fullName evidence="1">Uncharacterized protein</fullName>
    </submittedName>
</protein>
<sequence length="239" mass="27060">MKKTGKLIIGIVAILLLGVGVQQGLKYHLQGPARPFNALLVSGEKENVDKAKEIYKDNTKYAKDYKYKTVTNKVKMLDEKGEPFISKDGKELTGESKFLLITKDTAKEMLKDQVLRVKKGTEDGSIQTTILESIPNIETDKTIYFGMENKDAKLEINGKNISLEYGSYSWIGYYPSEQGGLIVTDDETYKSIEDKEKDMSLIRFAKGKKDLRNAKDKEEINKKLISTQIIEINYANIEK</sequence>
<dbReference type="Pfam" id="PF17294">
    <property type="entry name" value="Lipoprotein_22"/>
    <property type="match status" value="1"/>
</dbReference>
<dbReference type="Gene3D" id="2.40.40.60">
    <property type="match status" value="1"/>
</dbReference>
<accession>A0A371IV78</accession>
<dbReference type="Proteomes" id="UP000243494">
    <property type="component" value="Unassembled WGS sequence"/>
</dbReference>
<proteinExistence type="predicted"/>
<keyword evidence="2" id="KW-1185">Reference proteome</keyword>
<gene>
    <name evidence="1" type="ORF">CHF27_003200</name>
</gene>